<protein>
    <submittedName>
        <fullName evidence="2">Nitrogen permease regulator 2</fullName>
    </submittedName>
</protein>
<dbReference type="EMBL" id="JADGJD010000314">
    <property type="protein sequence ID" value="KAJ3052220.1"/>
    <property type="molecule type" value="Genomic_DNA"/>
</dbReference>
<comment type="similarity">
    <text evidence="1">Belongs to the NPR2 family.</text>
</comment>
<dbReference type="GO" id="GO:1990130">
    <property type="term" value="C:GATOR1 complex"/>
    <property type="evidence" value="ECO:0007669"/>
    <property type="project" value="TreeGrafter"/>
</dbReference>
<dbReference type="InterPro" id="IPR009348">
    <property type="entry name" value="NPR2-like"/>
</dbReference>
<dbReference type="GO" id="GO:0005096">
    <property type="term" value="F:GTPase activator activity"/>
    <property type="evidence" value="ECO:0007669"/>
    <property type="project" value="TreeGrafter"/>
</dbReference>
<reference evidence="2" key="1">
    <citation type="submission" date="2020-05" db="EMBL/GenBank/DDBJ databases">
        <title>Phylogenomic resolution of chytrid fungi.</title>
        <authorList>
            <person name="Stajich J.E."/>
            <person name="Amses K."/>
            <person name="Simmons R."/>
            <person name="Seto K."/>
            <person name="Myers J."/>
            <person name="Bonds A."/>
            <person name="Quandt C.A."/>
            <person name="Barry K."/>
            <person name="Liu P."/>
            <person name="Grigoriev I."/>
            <person name="Longcore J.E."/>
            <person name="James T.Y."/>
        </authorList>
    </citation>
    <scope>NUCLEOTIDE SEQUENCE</scope>
    <source>
        <strain evidence="2">JEL0318</strain>
    </source>
</reference>
<sequence>MGYPVSIKDDKYERNALLFNMCFVFEKEAETESYEQIVRKMARVLRSLEVESELLNRPTSKATVLNIMEQLLEDLNSYSECQIPIKDDANMINLKLFPKCRDPPPVYDYQVPVCVVDLEKVMDNHWDMTMQRIIPYIDGVQSVRRIADIADVDVTFVRIAIQHLLYYGCVKLVDIFQFSNVYAIKSVTGLLHSPEYQAELIRFVARPGRPPPPFAILFTLYCALKYGVTVQHWIEKNKVLASNIDVRRFILYGVVRGFVYRVHKYPMWVTKTDQSAASDSPLKYLRRYLNGHHHYDELCTMFACTPKELDEILKVESAVKILWK</sequence>
<dbReference type="GO" id="GO:0005774">
    <property type="term" value="C:vacuolar membrane"/>
    <property type="evidence" value="ECO:0007669"/>
    <property type="project" value="TreeGrafter"/>
</dbReference>
<name>A0AAD5SCJ0_9FUNG</name>
<evidence type="ECO:0000313" key="2">
    <source>
        <dbReference type="EMBL" id="KAJ3052220.1"/>
    </source>
</evidence>
<dbReference type="PANTHER" id="PTHR12991:SF10">
    <property type="entry name" value="GATOR COMPLEX PROTEIN NPRL2"/>
    <property type="match status" value="1"/>
</dbReference>
<dbReference type="Proteomes" id="UP001212841">
    <property type="component" value="Unassembled WGS sequence"/>
</dbReference>
<proteinExistence type="inferred from homology"/>
<dbReference type="GO" id="GO:0010508">
    <property type="term" value="P:positive regulation of autophagy"/>
    <property type="evidence" value="ECO:0007669"/>
    <property type="project" value="TreeGrafter"/>
</dbReference>
<keyword evidence="3" id="KW-1185">Reference proteome</keyword>
<gene>
    <name evidence="2" type="primary">NPR2</name>
    <name evidence="2" type="ORF">HK097_006688</name>
</gene>
<comment type="caution">
    <text evidence="2">The sequence shown here is derived from an EMBL/GenBank/DDBJ whole genome shotgun (WGS) entry which is preliminary data.</text>
</comment>
<dbReference type="GO" id="GO:1904262">
    <property type="term" value="P:negative regulation of TORC1 signaling"/>
    <property type="evidence" value="ECO:0007669"/>
    <property type="project" value="TreeGrafter"/>
</dbReference>
<dbReference type="PANTHER" id="PTHR12991">
    <property type="entry name" value="NITROGEN PERMEASE REGULATOR 2/TUMOR SUPPRESSOR CANDIDATE 4"/>
    <property type="match status" value="1"/>
</dbReference>
<evidence type="ECO:0000313" key="3">
    <source>
        <dbReference type="Proteomes" id="UP001212841"/>
    </source>
</evidence>
<organism evidence="2 3">
    <name type="scientific">Rhizophlyctis rosea</name>
    <dbReference type="NCBI Taxonomy" id="64517"/>
    <lineage>
        <taxon>Eukaryota</taxon>
        <taxon>Fungi</taxon>
        <taxon>Fungi incertae sedis</taxon>
        <taxon>Chytridiomycota</taxon>
        <taxon>Chytridiomycota incertae sedis</taxon>
        <taxon>Chytridiomycetes</taxon>
        <taxon>Rhizophlyctidales</taxon>
        <taxon>Rhizophlyctidaceae</taxon>
        <taxon>Rhizophlyctis</taxon>
    </lineage>
</organism>
<evidence type="ECO:0000256" key="1">
    <source>
        <dbReference type="ARBA" id="ARBA00008433"/>
    </source>
</evidence>
<dbReference type="Pfam" id="PF06218">
    <property type="entry name" value="NPR2"/>
    <property type="match status" value="2"/>
</dbReference>
<dbReference type="AlphaFoldDB" id="A0AAD5SCJ0"/>
<accession>A0AAD5SCJ0</accession>